<feature type="chain" id="PRO_5030829649" description="Lipoprotein" evidence="1">
    <location>
        <begin position="30"/>
        <end position="277"/>
    </location>
</feature>
<evidence type="ECO:0008006" key="4">
    <source>
        <dbReference type="Google" id="ProtNLM"/>
    </source>
</evidence>
<sequence length="277" mass="30278">MKNRFKIFFSLLGLSLLFTACTPDNPHMAALLDKSALKFSVTQDPSNPNKVILTSETPNVTPYWVTPMGNSTRVVDTIDIPFPGTDTIYYSVEGAGGLTQADPYVVNITTIDPAAVSGQMWVDLAGGYGKSKTWVLDLNPADGSSKLFSGPIYFAGLNADGTTWEWDAAWYSWVMPLGDYGTMTFNLIGNANFSSDNKMIPSLGAASGHFMLWPDQNLLQTSGAQLIHSTSQGTGQNWFAKLKIVSLTANGLQIMATTDNSNWVFYNYVSQDYYNSH</sequence>
<evidence type="ECO:0000313" key="3">
    <source>
        <dbReference type="Proteomes" id="UP000544222"/>
    </source>
</evidence>
<comment type="caution">
    <text evidence="2">The sequence shown here is derived from an EMBL/GenBank/DDBJ whole genome shotgun (WGS) entry which is preliminary data.</text>
</comment>
<feature type="signal peptide" evidence="1">
    <location>
        <begin position="1"/>
        <end position="29"/>
    </location>
</feature>
<reference evidence="2 3" key="1">
    <citation type="submission" date="2020-08" db="EMBL/GenBank/DDBJ databases">
        <title>Genomic Encyclopedia of Type Strains, Phase IV (KMG-IV): sequencing the most valuable type-strain genomes for metagenomic binning, comparative biology and taxonomic classification.</title>
        <authorList>
            <person name="Goeker M."/>
        </authorList>
    </citation>
    <scope>NUCLEOTIDE SEQUENCE [LARGE SCALE GENOMIC DNA]</scope>
    <source>
        <strain evidence="2 3">DSM 27471</strain>
    </source>
</reference>
<organism evidence="2 3">
    <name type="scientific">Microbacter margulisiae</name>
    <dbReference type="NCBI Taxonomy" id="1350067"/>
    <lineage>
        <taxon>Bacteria</taxon>
        <taxon>Pseudomonadati</taxon>
        <taxon>Bacteroidota</taxon>
        <taxon>Bacteroidia</taxon>
        <taxon>Bacteroidales</taxon>
        <taxon>Porphyromonadaceae</taxon>
        <taxon>Microbacter</taxon>
    </lineage>
</organism>
<evidence type="ECO:0000256" key="1">
    <source>
        <dbReference type="SAM" id="SignalP"/>
    </source>
</evidence>
<protein>
    <recommendedName>
        <fullName evidence="4">Lipoprotein</fullName>
    </recommendedName>
</protein>
<accession>A0A7W5DSX5</accession>
<keyword evidence="3" id="KW-1185">Reference proteome</keyword>
<dbReference type="EMBL" id="JACHYB010000002">
    <property type="protein sequence ID" value="MBB3188485.1"/>
    <property type="molecule type" value="Genomic_DNA"/>
</dbReference>
<keyword evidence="1" id="KW-0732">Signal</keyword>
<evidence type="ECO:0000313" key="2">
    <source>
        <dbReference type="EMBL" id="MBB3188485.1"/>
    </source>
</evidence>
<dbReference type="Proteomes" id="UP000544222">
    <property type="component" value="Unassembled WGS sequence"/>
</dbReference>
<dbReference type="AlphaFoldDB" id="A0A7W5DSX5"/>
<proteinExistence type="predicted"/>
<dbReference type="PROSITE" id="PS51257">
    <property type="entry name" value="PROKAR_LIPOPROTEIN"/>
    <property type="match status" value="1"/>
</dbReference>
<gene>
    <name evidence="2" type="ORF">FHX64_002683</name>
</gene>
<dbReference type="RefSeq" id="WP_183414227.1">
    <property type="nucleotide sequence ID" value="NZ_JACHYB010000002.1"/>
</dbReference>
<name>A0A7W5DSX5_9PORP</name>